<sequence length="41" mass="4689">MLKNVKGPLLFLYNLSTIESSILARDMTEKRTAQSKQCVFL</sequence>
<evidence type="ECO:0000313" key="2">
    <source>
        <dbReference type="Proteomes" id="UP000032247"/>
    </source>
</evidence>
<name>A0A0D1KAQ9_BACIU</name>
<accession>A0A0D1KAQ9</accession>
<protein>
    <submittedName>
        <fullName evidence="1">Uncharacterized protein</fullName>
    </submittedName>
</protein>
<dbReference type="AlphaFoldDB" id="A0A0D1KAQ9"/>
<organism evidence="1 2">
    <name type="scientific">Bacillus subtilis</name>
    <dbReference type="NCBI Taxonomy" id="1423"/>
    <lineage>
        <taxon>Bacteria</taxon>
        <taxon>Bacillati</taxon>
        <taxon>Bacillota</taxon>
        <taxon>Bacilli</taxon>
        <taxon>Bacillales</taxon>
        <taxon>Bacillaceae</taxon>
        <taxon>Bacillus</taxon>
    </lineage>
</organism>
<reference evidence="1 2" key="1">
    <citation type="submission" date="2014-12" db="EMBL/GenBank/DDBJ databases">
        <title>Comparative genome analysis of Bacillus coagulans HM-08, Clostridium butyricum HM-68, Bacillus subtilis HM-66 and Bacillus licheniformis BL-09.</title>
        <authorList>
            <person name="Zhang H."/>
        </authorList>
    </citation>
    <scope>NUCLEOTIDE SEQUENCE [LARGE SCALE GENOMIC DNA]</scope>
    <source>
        <strain evidence="1 2">HM-66</strain>
    </source>
</reference>
<dbReference type="EMBL" id="JXBC01000013">
    <property type="protein sequence ID" value="KIU05340.1"/>
    <property type="molecule type" value="Genomic_DNA"/>
</dbReference>
<proteinExistence type="predicted"/>
<gene>
    <name evidence="1" type="ORF">SC09_contig4orf00085</name>
</gene>
<dbReference type="Proteomes" id="UP000032247">
    <property type="component" value="Unassembled WGS sequence"/>
</dbReference>
<comment type="caution">
    <text evidence="1">The sequence shown here is derived from an EMBL/GenBank/DDBJ whole genome shotgun (WGS) entry which is preliminary data.</text>
</comment>
<evidence type="ECO:0000313" key="1">
    <source>
        <dbReference type="EMBL" id="KIU05340.1"/>
    </source>
</evidence>